<comment type="caution">
    <text evidence="1">The sequence shown here is derived from an EMBL/GenBank/DDBJ whole genome shotgun (WGS) entry which is preliminary data.</text>
</comment>
<proteinExistence type="predicted"/>
<dbReference type="Proteomes" id="UP000287651">
    <property type="component" value="Unassembled WGS sequence"/>
</dbReference>
<reference evidence="1 2" key="1">
    <citation type="journal article" date="2014" name="Agronomy (Basel)">
        <title>A Draft Genome Sequence for Ensete ventricosum, the Drought-Tolerant Tree Against Hunger.</title>
        <authorList>
            <person name="Harrison J."/>
            <person name="Moore K.A."/>
            <person name="Paszkiewicz K."/>
            <person name="Jones T."/>
            <person name="Grant M."/>
            <person name="Ambacheew D."/>
            <person name="Muzemil S."/>
            <person name="Studholme D.J."/>
        </authorList>
    </citation>
    <scope>NUCLEOTIDE SEQUENCE [LARGE SCALE GENOMIC DNA]</scope>
</reference>
<evidence type="ECO:0000313" key="2">
    <source>
        <dbReference type="Proteomes" id="UP000287651"/>
    </source>
</evidence>
<evidence type="ECO:0000313" key="1">
    <source>
        <dbReference type="EMBL" id="RRT34407.1"/>
    </source>
</evidence>
<dbReference type="EMBL" id="AMZH03026882">
    <property type="protein sequence ID" value="RRT34407.1"/>
    <property type="molecule type" value="Genomic_DNA"/>
</dbReference>
<gene>
    <name evidence="1" type="ORF">B296_00047858</name>
</gene>
<name>A0A426X4I8_ENSVE</name>
<dbReference type="AlphaFoldDB" id="A0A426X4I8"/>
<accession>A0A426X4I8</accession>
<organism evidence="1 2">
    <name type="scientific">Ensete ventricosum</name>
    <name type="common">Abyssinian banana</name>
    <name type="synonym">Musa ensete</name>
    <dbReference type="NCBI Taxonomy" id="4639"/>
    <lineage>
        <taxon>Eukaryota</taxon>
        <taxon>Viridiplantae</taxon>
        <taxon>Streptophyta</taxon>
        <taxon>Embryophyta</taxon>
        <taxon>Tracheophyta</taxon>
        <taxon>Spermatophyta</taxon>
        <taxon>Magnoliopsida</taxon>
        <taxon>Liliopsida</taxon>
        <taxon>Zingiberales</taxon>
        <taxon>Musaceae</taxon>
        <taxon>Ensete</taxon>
    </lineage>
</organism>
<sequence length="116" mass="12971">MQWELTERLVVSLPKVSKACEELVEGIRGLLGIRRKIVEGIRSLLGVRRKLAKGIRSLLGVRSELAEGNRELDRIVSGVRRKKTKRLVRRSSGVAEKFVGSEEGLVGLDDHMIVID</sequence>
<protein>
    <submittedName>
        <fullName evidence="1">Uncharacterized protein</fullName>
    </submittedName>
</protein>